<organism evidence="1 2">
    <name type="scientific">Geoglobus acetivorans</name>
    <dbReference type="NCBI Taxonomy" id="565033"/>
    <lineage>
        <taxon>Archaea</taxon>
        <taxon>Methanobacteriati</taxon>
        <taxon>Methanobacteriota</taxon>
        <taxon>Archaeoglobi</taxon>
        <taxon>Archaeoglobales</taxon>
        <taxon>Archaeoglobaceae</taxon>
        <taxon>Geoglobus</taxon>
    </lineage>
</organism>
<dbReference type="Proteomes" id="UP000030624">
    <property type="component" value="Chromosome"/>
</dbReference>
<evidence type="ECO:0000313" key="2">
    <source>
        <dbReference type="Proteomes" id="UP000030624"/>
    </source>
</evidence>
<dbReference type="RefSeq" id="WP_052400232.1">
    <property type="nucleotide sequence ID" value="NZ_CP009552.1"/>
</dbReference>
<evidence type="ECO:0008006" key="3">
    <source>
        <dbReference type="Google" id="ProtNLM"/>
    </source>
</evidence>
<dbReference type="KEGG" id="gac:GACE_1133"/>
<dbReference type="AlphaFoldDB" id="A0A0A7GGV1"/>
<sequence length="272" mass="32028">MRRGSNFLGEYLEHYLRDRELDISFEKVLDFMRKTQVVKSLRKYRPRTILEIGPGPDPVFQYLDPDEYDVYGIVEPNDGFVQIIRDIAESKKVLGKIRLYNEYFEDSIKKLKKRYNFQFLIISSVLHEIPDIDKFLYSVLEICNKDTIIHLNVPNAYSFHRVLAYEMGIINSVFELSATDVKFNRQRVFDKDKLVRILDTHGFEVLSIWTYFIKPFSNRQMEELVYRGIVDKSVIKGLARMSKYFPNFGAEIFIEAKPKENRGEDNDSICGS</sequence>
<dbReference type="EMBL" id="CP009552">
    <property type="protein sequence ID" value="AIY90177.1"/>
    <property type="molecule type" value="Genomic_DNA"/>
</dbReference>
<proteinExistence type="predicted"/>
<dbReference type="GeneID" id="24797716"/>
<name>A0A0A7GGV1_GEOAI</name>
<evidence type="ECO:0000313" key="1">
    <source>
        <dbReference type="EMBL" id="AIY90177.1"/>
    </source>
</evidence>
<dbReference type="STRING" id="565033.GACE_1133"/>
<dbReference type="InterPro" id="IPR029063">
    <property type="entry name" value="SAM-dependent_MTases_sf"/>
</dbReference>
<dbReference type="eggNOG" id="arCOG07825">
    <property type="taxonomic scope" value="Archaea"/>
</dbReference>
<protein>
    <recommendedName>
        <fullName evidence="3">Methyltransferase domain-containing protein</fullName>
    </recommendedName>
</protein>
<gene>
    <name evidence="1" type="ORF">GACE_1133</name>
</gene>
<dbReference type="SUPFAM" id="SSF53335">
    <property type="entry name" value="S-adenosyl-L-methionine-dependent methyltransferases"/>
    <property type="match status" value="1"/>
</dbReference>
<dbReference type="Pfam" id="PF13489">
    <property type="entry name" value="Methyltransf_23"/>
    <property type="match status" value="1"/>
</dbReference>
<reference evidence="1 2" key="1">
    <citation type="journal article" date="2015" name="Appl. Environ. Microbiol.">
        <title>The Geoglobus acetivorans genome: Fe(III) reduction, acetate utilization, autotrophic growth, and degradation of aromatic compounds in a hyperthermophilic archaeon.</title>
        <authorList>
            <person name="Mardanov A.V."/>
            <person name="Slododkina G.B."/>
            <person name="Slobodkin A.I."/>
            <person name="Beletsky A.V."/>
            <person name="Gavrilov S.N."/>
            <person name="Kublanov I.V."/>
            <person name="Bonch-Osmolovskaya E.A."/>
            <person name="Skryabin K.G."/>
            <person name="Ravin N.V."/>
        </authorList>
    </citation>
    <scope>NUCLEOTIDE SEQUENCE [LARGE SCALE GENOMIC DNA]</scope>
    <source>
        <strain evidence="1 2">SBH6</strain>
    </source>
</reference>
<accession>A0A0A7GGV1</accession>
<dbReference type="Gene3D" id="3.40.50.150">
    <property type="entry name" value="Vaccinia Virus protein VP39"/>
    <property type="match status" value="1"/>
</dbReference>
<dbReference type="HOGENOM" id="CLU_100577_0_0_2"/>